<evidence type="ECO:0000256" key="2">
    <source>
        <dbReference type="ARBA" id="ARBA00012438"/>
    </source>
</evidence>
<protein>
    <recommendedName>
        <fullName evidence="2">histidine kinase</fullName>
        <ecNumber evidence="2">2.7.13.3</ecNumber>
    </recommendedName>
</protein>
<evidence type="ECO:0000256" key="4">
    <source>
        <dbReference type="ARBA" id="ARBA00022679"/>
    </source>
</evidence>
<keyword evidence="4" id="KW-0808">Transferase</keyword>
<dbReference type="InterPro" id="IPR011712">
    <property type="entry name" value="Sig_transdc_His_kin_sub3_dim/P"/>
</dbReference>
<sequence>MGKYQDVIRGAQQLLLNLPDPIYIIDLEDRVLWVNQVFENRFGFSDAPMYHNNIIHPDGTGINPNVIVTPILNDDNLPIAYTVLLKEARGGERMEFEAEEREERYRIIAENTSDTIVLVDNQAIVRYVSPSMTSLSGYNNDEYEGMDAFDIIHPEDRDRVRFNYWNVLQSKQPVNLEYRVIHAEGHTIHIEARVKPVLDGKGDVKYVVAVARDVSERKKTEQLLENILDNVNAAVWSTDKDFTRYTFCSESMEKISGIPRSEFIDNPIRLHDHIHPADNAVLMGEVKRKLDMGLPVRQAFRFIHVEGETRWGRLIIHPWLDHTGAVERLDGIILDITEKMRSELALEESEQRYKSLFENNLDGVFSIELNRFYFVNANRAFELITGMELSQLTDRCFMGMIFDEDHPLVYETLLEVMQQGMPRDIECRLHNAKQGEKIVSITFVPIFLSGNLNGIHGIVKDITKRKTEERELIKREERYKFLQQSLNGLSNDLANVMKVSELENRLIDEVRTVLQVTAVSIEEVPRGQEAAIMSPHDTWIKIGEKQQPVYLRIAMEHPLLRIEEEWLETAVHYVTILYDNLHLIEDLMKRLEDLVTTNETPKWMLRLLFKLSEKERSSLSSDLHDSVLQDLIIWYRRLESLRSTGAFEKEAHRELMQIEEGLLDAIHQIRITCNELRPPFLLKMGLVESLKSLFEYTRMFSNYEIEFTADPLNVSLNEEQILGMYRIVQELLNNASKHSKANKITMSLISRADHVHFSYSDDGVGMDLSTFEGSFQHMGIAGIEKRVLSLEGKVEFQSAPQQGFHVTIHFPKI</sequence>
<evidence type="ECO:0000259" key="11">
    <source>
        <dbReference type="PROSITE" id="PS50113"/>
    </source>
</evidence>
<dbReference type="InterPro" id="IPR000700">
    <property type="entry name" value="PAS-assoc_C"/>
</dbReference>
<feature type="domain" description="PAS" evidence="10">
    <location>
        <begin position="101"/>
        <end position="171"/>
    </location>
</feature>
<keyword evidence="5" id="KW-0547">Nucleotide-binding</keyword>
<organism evidence="12 13">
    <name type="scientific">Paenibacillus validus</name>
    <dbReference type="NCBI Taxonomy" id="44253"/>
    <lineage>
        <taxon>Bacteria</taxon>
        <taxon>Bacillati</taxon>
        <taxon>Bacillota</taxon>
        <taxon>Bacilli</taxon>
        <taxon>Bacillales</taxon>
        <taxon>Paenibacillaceae</taxon>
        <taxon>Paenibacillus</taxon>
    </lineage>
</organism>
<gene>
    <name evidence="12" type="ORF">GNP93_14945</name>
</gene>
<dbReference type="PROSITE" id="PS50112">
    <property type="entry name" value="PAS"/>
    <property type="match status" value="3"/>
</dbReference>
<dbReference type="Gene3D" id="3.30.450.20">
    <property type="entry name" value="PAS domain"/>
    <property type="match status" value="3"/>
</dbReference>
<dbReference type="InterPro" id="IPR013655">
    <property type="entry name" value="PAS_fold_3"/>
</dbReference>
<reference evidence="12 13" key="1">
    <citation type="submission" date="2019-11" db="EMBL/GenBank/DDBJ databases">
        <title>Draft genome sequences of five Paenibacillus species of dairy origin.</title>
        <authorList>
            <person name="Olajide A.M."/>
            <person name="Chen S."/>
            <person name="Lapointe G."/>
        </authorList>
    </citation>
    <scope>NUCLEOTIDE SEQUENCE [LARGE SCALE GENOMIC DNA]</scope>
    <source>
        <strain evidence="12 13">2CS3</strain>
    </source>
</reference>
<dbReference type="AlphaFoldDB" id="A0A7X3CTQ9"/>
<feature type="domain" description="PAS" evidence="10">
    <location>
        <begin position="220"/>
        <end position="293"/>
    </location>
</feature>
<feature type="domain" description="PAC" evidence="11">
    <location>
        <begin position="174"/>
        <end position="226"/>
    </location>
</feature>
<dbReference type="PROSITE" id="PS50113">
    <property type="entry name" value="PAC"/>
    <property type="match status" value="3"/>
</dbReference>
<dbReference type="InterPro" id="IPR052162">
    <property type="entry name" value="Sensor_kinase/Photoreceptor"/>
</dbReference>
<evidence type="ECO:0000259" key="9">
    <source>
        <dbReference type="PROSITE" id="PS50109"/>
    </source>
</evidence>
<dbReference type="EC" id="2.7.13.3" evidence="2"/>
<evidence type="ECO:0000256" key="1">
    <source>
        <dbReference type="ARBA" id="ARBA00000085"/>
    </source>
</evidence>
<dbReference type="EMBL" id="WNZX01000012">
    <property type="protein sequence ID" value="MUG71966.1"/>
    <property type="molecule type" value="Genomic_DNA"/>
</dbReference>
<dbReference type="InterPro" id="IPR035965">
    <property type="entry name" value="PAS-like_dom_sf"/>
</dbReference>
<dbReference type="GO" id="GO:0005524">
    <property type="term" value="F:ATP binding"/>
    <property type="evidence" value="ECO:0007669"/>
    <property type="project" value="UniProtKB-KW"/>
</dbReference>
<evidence type="ECO:0000313" key="12">
    <source>
        <dbReference type="EMBL" id="MUG71966.1"/>
    </source>
</evidence>
<dbReference type="InterPro" id="IPR003594">
    <property type="entry name" value="HATPase_dom"/>
</dbReference>
<dbReference type="CDD" id="cd00130">
    <property type="entry name" value="PAS"/>
    <property type="match status" value="3"/>
</dbReference>
<feature type="domain" description="Histidine kinase" evidence="9">
    <location>
        <begin position="724"/>
        <end position="813"/>
    </location>
</feature>
<dbReference type="PROSITE" id="PS50109">
    <property type="entry name" value="HIS_KIN"/>
    <property type="match status" value="1"/>
</dbReference>
<comment type="catalytic activity">
    <reaction evidence="1">
        <text>ATP + protein L-histidine = ADP + protein N-phospho-L-histidine.</text>
        <dbReference type="EC" id="2.7.13.3"/>
    </reaction>
</comment>
<evidence type="ECO:0000256" key="7">
    <source>
        <dbReference type="ARBA" id="ARBA00022840"/>
    </source>
</evidence>
<dbReference type="SMART" id="SM00387">
    <property type="entry name" value="HATPase_c"/>
    <property type="match status" value="1"/>
</dbReference>
<dbReference type="GO" id="GO:0000155">
    <property type="term" value="F:phosphorelay sensor kinase activity"/>
    <property type="evidence" value="ECO:0007669"/>
    <property type="project" value="InterPro"/>
</dbReference>
<dbReference type="Pfam" id="PF13188">
    <property type="entry name" value="PAS_8"/>
    <property type="match status" value="1"/>
</dbReference>
<dbReference type="NCBIfam" id="TIGR00229">
    <property type="entry name" value="sensory_box"/>
    <property type="match status" value="3"/>
</dbReference>
<dbReference type="SUPFAM" id="SSF55785">
    <property type="entry name" value="PYP-like sensor domain (PAS domain)"/>
    <property type="match status" value="4"/>
</dbReference>
<accession>A0A7X3CTQ9</accession>
<evidence type="ECO:0000256" key="6">
    <source>
        <dbReference type="ARBA" id="ARBA00022777"/>
    </source>
</evidence>
<dbReference type="Pfam" id="PF02518">
    <property type="entry name" value="HATPase_c"/>
    <property type="match status" value="1"/>
</dbReference>
<feature type="domain" description="PAS" evidence="10">
    <location>
        <begin position="349"/>
        <end position="420"/>
    </location>
</feature>
<dbReference type="InterPro" id="IPR036890">
    <property type="entry name" value="HATPase_C_sf"/>
</dbReference>
<dbReference type="InterPro" id="IPR005467">
    <property type="entry name" value="His_kinase_dom"/>
</dbReference>
<proteinExistence type="predicted"/>
<dbReference type="GO" id="GO:0046983">
    <property type="term" value="F:protein dimerization activity"/>
    <property type="evidence" value="ECO:0007669"/>
    <property type="project" value="InterPro"/>
</dbReference>
<dbReference type="SUPFAM" id="SSF55874">
    <property type="entry name" value="ATPase domain of HSP90 chaperone/DNA topoisomerase II/histidine kinase"/>
    <property type="match status" value="1"/>
</dbReference>
<evidence type="ECO:0000259" key="10">
    <source>
        <dbReference type="PROSITE" id="PS50112"/>
    </source>
</evidence>
<dbReference type="GO" id="GO:0016020">
    <property type="term" value="C:membrane"/>
    <property type="evidence" value="ECO:0007669"/>
    <property type="project" value="InterPro"/>
</dbReference>
<evidence type="ECO:0000256" key="5">
    <source>
        <dbReference type="ARBA" id="ARBA00022741"/>
    </source>
</evidence>
<dbReference type="PANTHER" id="PTHR43304:SF1">
    <property type="entry name" value="PAC DOMAIN-CONTAINING PROTEIN"/>
    <property type="match status" value="1"/>
</dbReference>
<keyword evidence="3" id="KW-0597">Phosphoprotein</keyword>
<dbReference type="Proteomes" id="UP000450917">
    <property type="component" value="Unassembled WGS sequence"/>
</dbReference>
<evidence type="ECO:0000256" key="8">
    <source>
        <dbReference type="ARBA" id="ARBA00023012"/>
    </source>
</evidence>
<keyword evidence="8" id="KW-0902">Two-component regulatory system</keyword>
<dbReference type="Pfam" id="PF13426">
    <property type="entry name" value="PAS_9"/>
    <property type="match status" value="1"/>
</dbReference>
<keyword evidence="7" id="KW-0067">ATP-binding</keyword>
<dbReference type="InterPro" id="IPR001610">
    <property type="entry name" value="PAC"/>
</dbReference>
<dbReference type="SMART" id="SM00086">
    <property type="entry name" value="PAC"/>
    <property type="match status" value="3"/>
</dbReference>
<dbReference type="Gene3D" id="3.30.565.10">
    <property type="entry name" value="Histidine kinase-like ATPase, C-terminal domain"/>
    <property type="match status" value="1"/>
</dbReference>
<dbReference type="CDD" id="cd16917">
    <property type="entry name" value="HATPase_UhpB-NarQ-NarX-like"/>
    <property type="match status" value="1"/>
</dbReference>
<dbReference type="PANTHER" id="PTHR43304">
    <property type="entry name" value="PHYTOCHROME-LIKE PROTEIN CPH1"/>
    <property type="match status" value="1"/>
</dbReference>
<dbReference type="SMART" id="SM00091">
    <property type="entry name" value="PAS"/>
    <property type="match status" value="4"/>
</dbReference>
<evidence type="ECO:0000256" key="3">
    <source>
        <dbReference type="ARBA" id="ARBA00022553"/>
    </source>
</evidence>
<dbReference type="InterPro" id="IPR000014">
    <property type="entry name" value="PAS"/>
</dbReference>
<evidence type="ECO:0000313" key="13">
    <source>
        <dbReference type="Proteomes" id="UP000450917"/>
    </source>
</evidence>
<keyword evidence="6" id="KW-0418">Kinase</keyword>
<comment type="caution">
    <text evidence="12">The sequence shown here is derived from an EMBL/GenBank/DDBJ whole genome shotgun (WGS) entry which is preliminary data.</text>
</comment>
<keyword evidence="13" id="KW-1185">Reference proteome</keyword>
<feature type="domain" description="PAC" evidence="11">
    <location>
        <begin position="296"/>
        <end position="348"/>
    </location>
</feature>
<name>A0A7X3CTQ9_9BACL</name>
<feature type="domain" description="PAC" evidence="11">
    <location>
        <begin position="423"/>
        <end position="474"/>
    </location>
</feature>
<dbReference type="Pfam" id="PF08447">
    <property type="entry name" value="PAS_3"/>
    <property type="match status" value="2"/>
</dbReference>
<dbReference type="Pfam" id="PF07730">
    <property type="entry name" value="HisKA_3"/>
    <property type="match status" value="1"/>
</dbReference>